<protein>
    <submittedName>
        <fullName evidence="1">Uncharacterized protein</fullName>
    </submittedName>
</protein>
<evidence type="ECO:0000313" key="2">
    <source>
        <dbReference type="Proteomes" id="UP000184301"/>
    </source>
</evidence>
<dbReference type="RefSeq" id="WP_073112984.1">
    <property type="nucleotide sequence ID" value="NZ_FQZY01000084.1"/>
</dbReference>
<organism evidence="1 2">
    <name type="scientific">Hespellia stercorisuis DSM 15480</name>
    <dbReference type="NCBI Taxonomy" id="1121950"/>
    <lineage>
        <taxon>Bacteria</taxon>
        <taxon>Bacillati</taxon>
        <taxon>Bacillota</taxon>
        <taxon>Clostridia</taxon>
        <taxon>Lachnospirales</taxon>
        <taxon>Lachnospiraceae</taxon>
        <taxon>Hespellia</taxon>
    </lineage>
</organism>
<keyword evidence="2" id="KW-1185">Reference proteome</keyword>
<sequence>MNKNSRKKMVVITSASILFCLVVSFVLLKLVTSHLKPLYHNQTIPYYRGIVQTESGYTLYDDSGVKITDTYKYIDFSDVEAHKSRYVRFEDENISGILDCLSGTVKYSTSSYILPEAVEDNFDMYKPIIDKISKKTGMVNLLNGEIIVNPEYDYLIKTDLGDTIGLQSTNLYLVDPYSNEVTIIGKRIDEVMQLFGGKVLATKSMEGGTYQLINTAGDPVCDMRFSKIEINADNKVTGYFEGEQRKPVTIMLALDSDGLYMNLVDNCFLSEENEYDNSSEKKDEQAIEFSQAFINQHQDATVFLLYPFADPQLM</sequence>
<proteinExistence type="predicted"/>
<gene>
    <name evidence="1" type="ORF">SAMN02745243_03686</name>
</gene>
<dbReference type="AlphaFoldDB" id="A0A1M6V5B3"/>
<evidence type="ECO:0000313" key="1">
    <source>
        <dbReference type="EMBL" id="SHK76660.1"/>
    </source>
</evidence>
<reference evidence="1 2" key="1">
    <citation type="submission" date="2016-11" db="EMBL/GenBank/DDBJ databases">
        <authorList>
            <person name="Jaros S."/>
            <person name="Januszkiewicz K."/>
            <person name="Wedrychowicz H."/>
        </authorList>
    </citation>
    <scope>NUCLEOTIDE SEQUENCE [LARGE SCALE GENOMIC DNA]</scope>
    <source>
        <strain evidence="1 2">DSM 15480</strain>
    </source>
</reference>
<accession>A0A1M6V5B3</accession>
<dbReference type="Proteomes" id="UP000184301">
    <property type="component" value="Unassembled WGS sequence"/>
</dbReference>
<dbReference type="OrthoDB" id="210273at2"/>
<name>A0A1M6V5B3_9FIRM</name>
<dbReference type="EMBL" id="FQZY01000084">
    <property type="protein sequence ID" value="SHK76660.1"/>
    <property type="molecule type" value="Genomic_DNA"/>
</dbReference>